<dbReference type="InterPro" id="IPR017853">
    <property type="entry name" value="GH"/>
</dbReference>
<dbReference type="Gene3D" id="3.20.20.70">
    <property type="entry name" value="Aldolase class I"/>
    <property type="match status" value="1"/>
</dbReference>
<evidence type="ECO:0000313" key="2">
    <source>
        <dbReference type="Proteomes" id="UP000295509"/>
    </source>
</evidence>
<dbReference type="EMBL" id="SORE01000038">
    <property type="protein sequence ID" value="TDY37392.1"/>
    <property type="molecule type" value="Genomic_DNA"/>
</dbReference>
<protein>
    <recommendedName>
        <fullName evidence="3">Enterotoxin</fullName>
    </recommendedName>
</protein>
<name>A0A4R8L475_9BURK</name>
<proteinExistence type="predicted"/>
<dbReference type="Proteomes" id="UP000295509">
    <property type="component" value="Unassembled WGS sequence"/>
</dbReference>
<reference evidence="1 2" key="1">
    <citation type="submission" date="2019-03" db="EMBL/GenBank/DDBJ databases">
        <title>Genomic Encyclopedia of Type Strains, Phase III (KMG-III): the genomes of soil and plant-associated and newly described type strains.</title>
        <authorList>
            <person name="Whitman W."/>
        </authorList>
    </citation>
    <scope>NUCLEOTIDE SEQUENCE [LARGE SCALE GENOMIC DNA]</scope>
    <source>
        <strain evidence="1 2">LMG 29544</strain>
    </source>
</reference>
<sequence length="688" mass="76225">MLNIGVCGEQRAEWDAFVQIWNDWTTERIAMRPNSDALTTPGCPVLQIDGARYTFGNAAIALHWQVGDQRLHGFVLEDRAHWRTLPVSAPFALTFSDGRTLRMADLTLTAPLRSETLAADPGAPCVAHTYAGVRISAVLRDAHDRLRVEWRVEQRDGAPYLRLAVAITATMDALPIVSVTLLETCAPDARVAGTLPDGLPVSTDNVYLGCEHPLSQSEVSGEKAIVRFHVKRALPVEPGKTVAYSTVAGVARDGQRRRDFASYVERERAHPSRAYLHYNSWYDIGYLTRYTQAQALERITAIGHALHDERGVQVDGFLFDDGWDDYSGSWRFSDTFPDGFEPLREAAARYGAAPGIWLSPWGGYGPPRDERIARGAAAGFETAGNGFALSGTHYYRRFHQVTMDLLRRQGIRHFKFDGTGNADSVFPGSRFDSDWEAAIELIAEIRREARDVFINLSTGTLPSPFWLRHADTVWRGGSDDGFIGTGSDRERWITYRDTQVYRNVVLASPLFPLNSLMLHGIICAQQNRRLNASDGEDFVHEIRSFFGSGTQLQELYLTPSRLGARAWDTLADAAKWARGEAGVLRDNHWIGGAPDELAVYGWAAWTPSKAIVTLRNPDSRAHNTVLDLRAQLELPADAAACFNASTRWAAHGRSPVTARIDADKPQTLELAPFEVLTLELMPVDPAAG</sequence>
<dbReference type="SUPFAM" id="SSF51445">
    <property type="entry name" value="(Trans)glycosidases"/>
    <property type="match status" value="1"/>
</dbReference>
<dbReference type="InterPro" id="IPR013785">
    <property type="entry name" value="Aldolase_TIM"/>
</dbReference>
<accession>A0A4R8L475</accession>
<gene>
    <name evidence="1" type="ORF">BX592_13835</name>
</gene>
<evidence type="ECO:0000313" key="1">
    <source>
        <dbReference type="EMBL" id="TDY37392.1"/>
    </source>
</evidence>
<evidence type="ECO:0008006" key="3">
    <source>
        <dbReference type="Google" id="ProtNLM"/>
    </source>
</evidence>
<comment type="caution">
    <text evidence="1">The sequence shown here is derived from an EMBL/GenBank/DDBJ whole genome shotgun (WGS) entry which is preliminary data.</text>
</comment>
<organism evidence="1 2">
    <name type="scientific">Paraburkholderia rhizosphaerae</name>
    <dbReference type="NCBI Taxonomy" id="480658"/>
    <lineage>
        <taxon>Bacteria</taxon>
        <taxon>Pseudomonadati</taxon>
        <taxon>Pseudomonadota</taxon>
        <taxon>Betaproteobacteria</taxon>
        <taxon>Burkholderiales</taxon>
        <taxon>Burkholderiaceae</taxon>
        <taxon>Paraburkholderia</taxon>
    </lineage>
</organism>
<dbReference type="AlphaFoldDB" id="A0A4R8L475"/>
<keyword evidence="2" id="KW-1185">Reference proteome</keyword>